<name>A0A2U1MWG2_ARTAN</name>
<feature type="compositionally biased region" description="Basic and acidic residues" evidence="1">
    <location>
        <begin position="101"/>
        <end position="110"/>
    </location>
</feature>
<dbReference type="EMBL" id="PKPP01004192">
    <property type="protein sequence ID" value="PWA65579.1"/>
    <property type="molecule type" value="Genomic_DNA"/>
</dbReference>
<dbReference type="OrthoDB" id="1747431at2759"/>
<feature type="region of interest" description="Disordered" evidence="1">
    <location>
        <begin position="85"/>
        <end position="111"/>
    </location>
</feature>
<protein>
    <submittedName>
        <fullName evidence="2">Uncharacterized protein</fullName>
    </submittedName>
</protein>
<dbReference type="AlphaFoldDB" id="A0A2U1MWG2"/>
<accession>A0A2U1MWG2</accession>
<gene>
    <name evidence="2" type="ORF">CTI12_AA332130</name>
</gene>
<sequence length="138" mass="15633">MAMESVVHYFNARRSLGRVAQANRSLHTPHVAAKLAASMTKASAHNMRSFNREKEYSATWASQFFPLPHEAYWPQSSITLLTSSDLRRKGSGRPRSTRLRNGMDSKEGRRASLCGICKKSGHYQKTYPSRPRKRPAEP</sequence>
<evidence type="ECO:0000313" key="3">
    <source>
        <dbReference type="Proteomes" id="UP000245207"/>
    </source>
</evidence>
<comment type="caution">
    <text evidence="2">The sequence shown here is derived from an EMBL/GenBank/DDBJ whole genome shotgun (WGS) entry which is preliminary data.</text>
</comment>
<evidence type="ECO:0000256" key="1">
    <source>
        <dbReference type="SAM" id="MobiDB-lite"/>
    </source>
</evidence>
<feature type="region of interest" description="Disordered" evidence="1">
    <location>
        <begin position="119"/>
        <end position="138"/>
    </location>
</feature>
<keyword evidence="3" id="KW-1185">Reference proteome</keyword>
<evidence type="ECO:0000313" key="2">
    <source>
        <dbReference type="EMBL" id="PWA65579.1"/>
    </source>
</evidence>
<proteinExistence type="predicted"/>
<organism evidence="2 3">
    <name type="scientific">Artemisia annua</name>
    <name type="common">Sweet wormwood</name>
    <dbReference type="NCBI Taxonomy" id="35608"/>
    <lineage>
        <taxon>Eukaryota</taxon>
        <taxon>Viridiplantae</taxon>
        <taxon>Streptophyta</taxon>
        <taxon>Embryophyta</taxon>
        <taxon>Tracheophyta</taxon>
        <taxon>Spermatophyta</taxon>
        <taxon>Magnoliopsida</taxon>
        <taxon>eudicotyledons</taxon>
        <taxon>Gunneridae</taxon>
        <taxon>Pentapetalae</taxon>
        <taxon>asterids</taxon>
        <taxon>campanulids</taxon>
        <taxon>Asterales</taxon>
        <taxon>Asteraceae</taxon>
        <taxon>Asteroideae</taxon>
        <taxon>Anthemideae</taxon>
        <taxon>Artemisiinae</taxon>
        <taxon>Artemisia</taxon>
    </lineage>
</organism>
<feature type="compositionally biased region" description="Basic residues" evidence="1">
    <location>
        <begin position="89"/>
        <end position="98"/>
    </location>
</feature>
<reference evidence="2 3" key="1">
    <citation type="journal article" date="2018" name="Mol. Plant">
        <title>The genome of Artemisia annua provides insight into the evolution of Asteraceae family and artemisinin biosynthesis.</title>
        <authorList>
            <person name="Shen Q."/>
            <person name="Zhang L."/>
            <person name="Liao Z."/>
            <person name="Wang S."/>
            <person name="Yan T."/>
            <person name="Shi P."/>
            <person name="Liu M."/>
            <person name="Fu X."/>
            <person name="Pan Q."/>
            <person name="Wang Y."/>
            <person name="Lv Z."/>
            <person name="Lu X."/>
            <person name="Zhang F."/>
            <person name="Jiang W."/>
            <person name="Ma Y."/>
            <person name="Chen M."/>
            <person name="Hao X."/>
            <person name="Li L."/>
            <person name="Tang Y."/>
            <person name="Lv G."/>
            <person name="Zhou Y."/>
            <person name="Sun X."/>
            <person name="Brodelius P.E."/>
            <person name="Rose J.K.C."/>
            <person name="Tang K."/>
        </authorList>
    </citation>
    <scope>NUCLEOTIDE SEQUENCE [LARGE SCALE GENOMIC DNA]</scope>
    <source>
        <strain evidence="3">cv. Huhao1</strain>
        <tissue evidence="2">Leaf</tissue>
    </source>
</reference>
<dbReference type="Proteomes" id="UP000245207">
    <property type="component" value="Unassembled WGS sequence"/>
</dbReference>